<dbReference type="InterPro" id="IPR020846">
    <property type="entry name" value="MFS_dom"/>
</dbReference>
<sequence length="420" mass="44111">MNAPHAGPAADGKIVDESSIRYEGWPVVGVCFLVATFAWAAGFYGQGVYLAELQRLHGWPASLISTATTCYYLFSAVLVVFVSEAIRTLGPRRLLIGGIVTIAAGTVMVGQITSPWQLYVAYALIAFGWAGTSLAAINNTLGLWFDKKRGMAISLALNGASCGGVIGVPLLVGAIGKFGFPATSIGAALVIMALAIPAILIWVGRPPKRAMPPADVFAAEPAPAVRSIAEIRHAAFGSLSFWTITVPFSLLLVAQVGFIVHQISFLDPIMGRERASIAVALMTAMAVIGRVLFGLVVDRMDQRKAAAVSAVSQALALIVMINTRNEAALFTASAVFGFSVGNMITLPSIIVQREFSAVAFGVLVSLVTAICQFTYAFGPGIIGLLRDAFGSYTVPFYACAALQLIAAAIVLVRAKTPKAI</sequence>
<reference evidence="6 7" key="1">
    <citation type="submission" date="2012-04" db="EMBL/GenBank/DDBJ databases">
        <title>The Genome Sequence of Afipia broomeae ATCC 49717.</title>
        <authorList>
            <consortium name="The Broad Institute Genome Sequencing Platform"/>
            <person name="Earl A."/>
            <person name="Ward D."/>
            <person name="Feldgarden M."/>
            <person name="Gevers D."/>
            <person name="Huys G."/>
            <person name="Walker B."/>
            <person name="Young S.K."/>
            <person name="Zeng Q."/>
            <person name="Gargeya S."/>
            <person name="Fitzgerald M."/>
            <person name="Haas B."/>
            <person name="Abouelleil A."/>
            <person name="Alvarado L."/>
            <person name="Arachchi H.M."/>
            <person name="Berlin A."/>
            <person name="Chapman S.B."/>
            <person name="Goldberg J."/>
            <person name="Griggs A."/>
            <person name="Gujja S."/>
            <person name="Hansen M."/>
            <person name="Howarth C."/>
            <person name="Imamovic A."/>
            <person name="Larimer J."/>
            <person name="McCowen C."/>
            <person name="Montmayeur A."/>
            <person name="Murphy C."/>
            <person name="Neiman D."/>
            <person name="Pearson M."/>
            <person name="Priest M."/>
            <person name="Roberts A."/>
            <person name="Saif S."/>
            <person name="Shea T."/>
            <person name="Sisk P."/>
            <person name="Sykes S."/>
            <person name="Wortman J."/>
            <person name="Nusbaum C."/>
            <person name="Birren B."/>
        </authorList>
    </citation>
    <scope>NUCLEOTIDE SEQUENCE [LARGE SCALE GENOMIC DNA]</scope>
    <source>
        <strain evidence="6 7">ATCC 49717</strain>
    </source>
</reference>
<comment type="caution">
    <text evidence="6">The sequence shown here is derived from an EMBL/GenBank/DDBJ whole genome shotgun (WGS) entry which is preliminary data.</text>
</comment>
<dbReference type="Proteomes" id="UP000001096">
    <property type="component" value="Unassembled WGS sequence"/>
</dbReference>
<evidence type="ECO:0000256" key="3">
    <source>
        <dbReference type="ARBA" id="ARBA00023136"/>
    </source>
</evidence>
<dbReference type="PROSITE" id="PS50850">
    <property type="entry name" value="MFS"/>
    <property type="match status" value="1"/>
</dbReference>
<dbReference type="eggNOG" id="COG2814">
    <property type="taxonomic scope" value="Bacteria"/>
</dbReference>
<feature type="transmembrane region" description="Helical" evidence="4">
    <location>
        <begin position="119"/>
        <end position="145"/>
    </location>
</feature>
<feature type="transmembrane region" description="Helical" evidence="4">
    <location>
        <begin position="152"/>
        <end position="172"/>
    </location>
</feature>
<dbReference type="InterPro" id="IPR011701">
    <property type="entry name" value="MFS"/>
</dbReference>
<dbReference type="Pfam" id="PF07690">
    <property type="entry name" value="MFS_1"/>
    <property type="match status" value="2"/>
</dbReference>
<feature type="transmembrane region" description="Helical" evidence="4">
    <location>
        <begin position="305"/>
        <end position="321"/>
    </location>
</feature>
<dbReference type="HOGENOM" id="CLU_001265_59_9_5"/>
<organism evidence="6 7">
    <name type="scientific">Afipia broomeae ATCC 49717</name>
    <dbReference type="NCBI Taxonomy" id="883078"/>
    <lineage>
        <taxon>Bacteria</taxon>
        <taxon>Pseudomonadati</taxon>
        <taxon>Pseudomonadota</taxon>
        <taxon>Alphaproteobacteria</taxon>
        <taxon>Hyphomicrobiales</taxon>
        <taxon>Nitrobacteraceae</taxon>
        <taxon>Afipia</taxon>
    </lineage>
</organism>
<evidence type="ECO:0000313" key="7">
    <source>
        <dbReference type="Proteomes" id="UP000001096"/>
    </source>
</evidence>
<dbReference type="InterPro" id="IPR036259">
    <property type="entry name" value="MFS_trans_sf"/>
</dbReference>
<proteinExistence type="predicted"/>
<dbReference type="EMBL" id="AGWX01000005">
    <property type="protein sequence ID" value="EKS34418.1"/>
    <property type="molecule type" value="Genomic_DNA"/>
</dbReference>
<keyword evidence="7" id="KW-1185">Reference proteome</keyword>
<evidence type="ECO:0000259" key="5">
    <source>
        <dbReference type="PROSITE" id="PS50850"/>
    </source>
</evidence>
<evidence type="ECO:0000313" key="6">
    <source>
        <dbReference type="EMBL" id="EKS34418.1"/>
    </source>
</evidence>
<dbReference type="PANTHER" id="PTHR11360:SF290">
    <property type="entry name" value="MONOCARBOXYLATE MFS PERMEASE"/>
    <property type="match status" value="1"/>
</dbReference>
<feature type="transmembrane region" description="Helical" evidence="4">
    <location>
        <begin position="275"/>
        <end position="293"/>
    </location>
</feature>
<name>K8P7Q0_9BRAD</name>
<evidence type="ECO:0000256" key="4">
    <source>
        <dbReference type="SAM" id="Phobius"/>
    </source>
</evidence>
<dbReference type="PATRIC" id="fig|883078.3.peg.4468"/>
<feature type="transmembrane region" description="Helical" evidence="4">
    <location>
        <begin position="394"/>
        <end position="414"/>
    </location>
</feature>
<protein>
    <recommendedName>
        <fullName evidence="5">Major facilitator superfamily (MFS) profile domain-containing protein</fullName>
    </recommendedName>
</protein>
<dbReference type="PANTHER" id="PTHR11360">
    <property type="entry name" value="MONOCARBOXYLATE TRANSPORTER"/>
    <property type="match status" value="1"/>
</dbReference>
<evidence type="ECO:0000256" key="2">
    <source>
        <dbReference type="ARBA" id="ARBA00022989"/>
    </source>
</evidence>
<keyword evidence="3 4" id="KW-0472">Membrane</keyword>
<dbReference type="SUPFAM" id="SSF103473">
    <property type="entry name" value="MFS general substrate transporter"/>
    <property type="match status" value="1"/>
</dbReference>
<keyword evidence="2 4" id="KW-1133">Transmembrane helix</keyword>
<feature type="transmembrane region" description="Helical" evidence="4">
    <location>
        <begin position="327"/>
        <end position="346"/>
    </location>
</feature>
<evidence type="ECO:0000256" key="1">
    <source>
        <dbReference type="ARBA" id="ARBA00022692"/>
    </source>
</evidence>
<keyword evidence="1 4" id="KW-0812">Transmembrane</keyword>
<feature type="transmembrane region" description="Helical" evidence="4">
    <location>
        <begin position="59"/>
        <end position="82"/>
    </location>
</feature>
<dbReference type="RefSeq" id="WP_006023028.1">
    <property type="nucleotide sequence ID" value="NZ_KB375284.1"/>
</dbReference>
<dbReference type="CDD" id="cd17355">
    <property type="entry name" value="MFS_YcxA_like"/>
    <property type="match status" value="1"/>
</dbReference>
<gene>
    <name evidence="6" type="ORF">HMPREF9695_04328</name>
</gene>
<accession>K8P7Q0</accession>
<feature type="transmembrane region" description="Helical" evidence="4">
    <location>
        <begin position="241"/>
        <end position="263"/>
    </location>
</feature>
<dbReference type="InterPro" id="IPR050327">
    <property type="entry name" value="Proton-linked_MCT"/>
</dbReference>
<dbReference type="Gene3D" id="1.20.1250.20">
    <property type="entry name" value="MFS general substrate transporter like domains"/>
    <property type="match status" value="2"/>
</dbReference>
<feature type="domain" description="Major facilitator superfamily (MFS) profile" evidence="5">
    <location>
        <begin position="26"/>
        <end position="418"/>
    </location>
</feature>
<dbReference type="AlphaFoldDB" id="K8P7Q0"/>
<feature type="transmembrane region" description="Helical" evidence="4">
    <location>
        <begin position="27"/>
        <end position="47"/>
    </location>
</feature>
<feature type="transmembrane region" description="Helical" evidence="4">
    <location>
        <begin position="358"/>
        <end position="382"/>
    </location>
</feature>
<dbReference type="GO" id="GO:0022857">
    <property type="term" value="F:transmembrane transporter activity"/>
    <property type="evidence" value="ECO:0007669"/>
    <property type="project" value="InterPro"/>
</dbReference>
<feature type="transmembrane region" description="Helical" evidence="4">
    <location>
        <begin position="178"/>
        <end position="203"/>
    </location>
</feature>
<feature type="transmembrane region" description="Helical" evidence="4">
    <location>
        <begin position="94"/>
        <end position="113"/>
    </location>
</feature>